<dbReference type="EMBL" id="GL876975">
    <property type="protein sequence ID" value="KLU90748.1"/>
    <property type="molecule type" value="Genomic_DNA"/>
</dbReference>
<organism evidence="3 4">
    <name type="scientific">Magnaporthiopsis poae (strain ATCC 64411 / 73-15)</name>
    <name type="common">Kentucky bluegrass fungus</name>
    <name type="synonym">Magnaporthe poae</name>
    <dbReference type="NCBI Taxonomy" id="644358"/>
    <lineage>
        <taxon>Eukaryota</taxon>
        <taxon>Fungi</taxon>
        <taxon>Dikarya</taxon>
        <taxon>Ascomycota</taxon>
        <taxon>Pezizomycotina</taxon>
        <taxon>Sordariomycetes</taxon>
        <taxon>Sordariomycetidae</taxon>
        <taxon>Magnaporthales</taxon>
        <taxon>Magnaporthaceae</taxon>
        <taxon>Magnaporthiopsis</taxon>
    </lineage>
</organism>
<feature type="compositionally biased region" description="Polar residues" evidence="1">
    <location>
        <begin position="234"/>
        <end position="251"/>
    </location>
</feature>
<reference evidence="4" key="2">
    <citation type="submission" date="2010-05" db="EMBL/GenBank/DDBJ databases">
        <title>The genome sequence of Magnaporthe poae strain ATCC 64411.</title>
        <authorList>
            <person name="Ma L.-J."/>
            <person name="Dead R."/>
            <person name="Young S."/>
            <person name="Zeng Q."/>
            <person name="Koehrsen M."/>
            <person name="Alvarado L."/>
            <person name="Berlin A."/>
            <person name="Chapman S.B."/>
            <person name="Chen Z."/>
            <person name="Freedman E."/>
            <person name="Gellesch M."/>
            <person name="Goldberg J."/>
            <person name="Griggs A."/>
            <person name="Gujja S."/>
            <person name="Heilman E.R."/>
            <person name="Heiman D."/>
            <person name="Hepburn T."/>
            <person name="Howarth C."/>
            <person name="Jen D."/>
            <person name="Larson L."/>
            <person name="Mehta T."/>
            <person name="Neiman D."/>
            <person name="Pearson M."/>
            <person name="Roberts A."/>
            <person name="Saif S."/>
            <person name="Shea T."/>
            <person name="Shenoy N."/>
            <person name="Sisk P."/>
            <person name="Stolte C."/>
            <person name="Sykes S."/>
            <person name="Walk T."/>
            <person name="White J."/>
            <person name="Yandava C."/>
            <person name="Haas B."/>
            <person name="Nusbaum C."/>
            <person name="Birren B."/>
        </authorList>
    </citation>
    <scope>NUCLEOTIDE SEQUENCE [LARGE SCALE GENOMIC DNA]</scope>
    <source>
        <strain evidence="4">ATCC 64411 / 73-15</strain>
    </source>
</reference>
<feature type="region of interest" description="Disordered" evidence="1">
    <location>
        <begin position="23"/>
        <end position="55"/>
    </location>
</feature>
<feature type="region of interest" description="Disordered" evidence="1">
    <location>
        <begin position="349"/>
        <end position="480"/>
    </location>
</feature>
<reference evidence="3" key="5">
    <citation type="submission" date="2015-06" db="UniProtKB">
        <authorList>
            <consortium name="EnsemblFungi"/>
        </authorList>
    </citation>
    <scope>IDENTIFICATION</scope>
    <source>
        <strain evidence="3">ATCC 64411</strain>
    </source>
</reference>
<dbReference type="VEuPathDB" id="FungiDB:MAPG_10600"/>
<feature type="region of interest" description="Disordered" evidence="1">
    <location>
        <begin position="233"/>
        <end position="260"/>
    </location>
</feature>
<feature type="compositionally biased region" description="Basic and acidic residues" evidence="1">
    <location>
        <begin position="462"/>
        <end position="474"/>
    </location>
</feature>
<accession>A0A0C4ED09</accession>
<feature type="region of interest" description="Disordered" evidence="1">
    <location>
        <begin position="298"/>
        <end position="331"/>
    </location>
</feature>
<evidence type="ECO:0000313" key="4">
    <source>
        <dbReference type="Proteomes" id="UP000011715"/>
    </source>
</evidence>
<dbReference type="Proteomes" id="UP000011715">
    <property type="component" value="Unassembled WGS sequence"/>
</dbReference>
<dbReference type="AlphaFoldDB" id="A0A0C4ED09"/>
<evidence type="ECO:0000313" key="2">
    <source>
        <dbReference type="EMBL" id="KLU90748.1"/>
    </source>
</evidence>
<sequence>MSWAAFDHRNGAVFPVTAVRERRSCSDGSRQSQPQQPTLHDKVSPRTVKPPSWLGPRVASRRREVFDTPSFGGLVVAKSRETSLVMVSTARHVYCLLVRRLLRHLDWVDGTRRAYPIRSFHPERCGTHTRTGPAYFSLSHRLTVWWRAQLPVDGTRGAADLPFNGARGSLAGITGKKTRNCDCCSCCNGPAILLTNPHRLVPLQQLQQSQTALQWLLGSQLAEAKTSLLRKTRATSFTKSLSSRSRDSFGTPQRPRATIHPDQRLIPRPATLATPSRRPRAEINEGRKNVIVSTLDKEPRLLLPRRPGRRRCPRFPRSRTPPSRPAHGGEDAAVPAVATAHCCLLPRRPARVQAHPRRHGSQKRILPPRLASCFRKDRRSVAEAEPPPANQARRQQWSGAPSDIRSHITPATEVPAAERRSAAEAELPAADEANDNGEAEKAAIINPSDVNRTTGKLAMGDSMDHRHHDSDQRRAPPSPRLPALSLAARLEWQGMLEAALAGDVVRHEKKRLIGATVQEHGNRHIRRVVRSSASRHAAQSSGWAYTSPLPQPPSPQVPALSLWCLW</sequence>
<keyword evidence="4" id="KW-1185">Reference proteome</keyword>
<reference evidence="2" key="3">
    <citation type="submission" date="2011-03" db="EMBL/GenBank/DDBJ databases">
        <title>Annotation of Magnaporthe poae ATCC 64411.</title>
        <authorList>
            <person name="Ma L.-J."/>
            <person name="Dead R."/>
            <person name="Young S.K."/>
            <person name="Zeng Q."/>
            <person name="Gargeya S."/>
            <person name="Fitzgerald M."/>
            <person name="Haas B."/>
            <person name="Abouelleil A."/>
            <person name="Alvarado L."/>
            <person name="Arachchi H.M."/>
            <person name="Berlin A."/>
            <person name="Brown A."/>
            <person name="Chapman S.B."/>
            <person name="Chen Z."/>
            <person name="Dunbar C."/>
            <person name="Freedman E."/>
            <person name="Gearin G."/>
            <person name="Gellesch M."/>
            <person name="Goldberg J."/>
            <person name="Griggs A."/>
            <person name="Gujja S."/>
            <person name="Heiman D."/>
            <person name="Howarth C."/>
            <person name="Larson L."/>
            <person name="Lui A."/>
            <person name="MacDonald P.J.P."/>
            <person name="Mehta T."/>
            <person name="Montmayeur A."/>
            <person name="Murphy C."/>
            <person name="Neiman D."/>
            <person name="Pearson M."/>
            <person name="Priest M."/>
            <person name="Roberts A."/>
            <person name="Saif S."/>
            <person name="Shea T."/>
            <person name="Shenoy N."/>
            <person name="Sisk P."/>
            <person name="Stolte C."/>
            <person name="Sykes S."/>
            <person name="Yandava C."/>
            <person name="Wortman J."/>
            <person name="Nusbaum C."/>
            <person name="Birren B."/>
        </authorList>
    </citation>
    <scope>NUCLEOTIDE SEQUENCE</scope>
    <source>
        <strain evidence="2">ATCC 64411</strain>
    </source>
</reference>
<name>A0A0C4ED09_MAGP6</name>
<feature type="compositionally biased region" description="Polar residues" evidence="1">
    <location>
        <begin position="26"/>
        <end position="38"/>
    </location>
</feature>
<gene>
    <name evidence="2" type="ORF">MAPG_10600</name>
</gene>
<protein>
    <submittedName>
        <fullName evidence="2 3">Uncharacterized protein</fullName>
    </submittedName>
</protein>
<reference evidence="2" key="1">
    <citation type="submission" date="2010-05" db="EMBL/GenBank/DDBJ databases">
        <title>The Genome Sequence of Magnaporthe poae strain ATCC 64411.</title>
        <authorList>
            <consortium name="The Broad Institute Genome Sequencing Platform"/>
            <consortium name="Broad Institute Genome Sequencing Center for Infectious Disease"/>
            <person name="Ma L.-J."/>
            <person name="Dead R."/>
            <person name="Young S."/>
            <person name="Zeng Q."/>
            <person name="Koehrsen M."/>
            <person name="Alvarado L."/>
            <person name="Berlin A."/>
            <person name="Chapman S.B."/>
            <person name="Chen Z."/>
            <person name="Freedman E."/>
            <person name="Gellesch M."/>
            <person name="Goldberg J."/>
            <person name="Griggs A."/>
            <person name="Gujja S."/>
            <person name="Heilman E.R."/>
            <person name="Heiman D."/>
            <person name="Hepburn T."/>
            <person name="Howarth C."/>
            <person name="Jen D."/>
            <person name="Larson L."/>
            <person name="Mehta T."/>
            <person name="Neiman D."/>
            <person name="Pearson M."/>
            <person name="Roberts A."/>
            <person name="Saif S."/>
            <person name="Shea T."/>
            <person name="Shenoy N."/>
            <person name="Sisk P."/>
            <person name="Stolte C."/>
            <person name="Sykes S."/>
            <person name="Walk T."/>
            <person name="White J."/>
            <person name="Yandava C."/>
            <person name="Haas B."/>
            <person name="Nusbaum C."/>
            <person name="Birren B."/>
        </authorList>
    </citation>
    <scope>NUCLEOTIDE SEQUENCE</scope>
    <source>
        <strain evidence="2">ATCC 64411</strain>
    </source>
</reference>
<reference evidence="3" key="4">
    <citation type="journal article" date="2015" name="G3 (Bethesda)">
        <title>Genome sequences of three phytopathogenic species of the Magnaporthaceae family of fungi.</title>
        <authorList>
            <person name="Okagaki L.H."/>
            <person name="Nunes C.C."/>
            <person name="Sailsbery J."/>
            <person name="Clay B."/>
            <person name="Brown D."/>
            <person name="John T."/>
            <person name="Oh Y."/>
            <person name="Young N."/>
            <person name="Fitzgerald M."/>
            <person name="Haas B.J."/>
            <person name="Zeng Q."/>
            <person name="Young S."/>
            <person name="Adiconis X."/>
            <person name="Fan L."/>
            <person name="Levin J.Z."/>
            <person name="Mitchell T.K."/>
            <person name="Okubara P.A."/>
            <person name="Farman M.L."/>
            <person name="Kohn L.M."/>
            <person name="Birren B."/>
            <person name="Ma L.-J."/>
            <person name="Dean R.A."/>
        </authorList>
    </citation>
    <scope>NUCLEOTIDE SEQUENCE</scope>
    <source>
        <strain evidence="3">ATCC 64411 / 73-15</strain>
    </source>
</reference>
<dbReference type="EnsemblFungi" id="MAPG_10600T0">
    <property type="protein sequence ID" value="MAPG_10600T0"/>
    <property type="gene ID" value="MAPG_10600"/>
</dbReference>
<feature type="compositionally biased region" description="Basic residues" evidence="1">
    <location>
        <begin position="306"/>
        <end position="317"/>
    </location>
</feature>
<evidence type="ECO:0000313" key="3">
    <source>
        <dbReference type="EnsemblFungi" id="MAPG_10600T0"/>
    </source>
</evidence>
<feature type="compositionally biased region" description="Basic residues" evidence="1">
    <location>
        <begin position="349"/>
        <end position="362"/>
    </location>
</feature>
<proteinExistence type="predicted"/>
<evidence type="ECO:0000256" key="1">
    <source>
        <dbReference type="SAM" id="MobiDB-lite"/>
    </source>
</evidence>
<dbReference type="EMBL" id="ADBL01002369">
    <property type="status" value="NOT_ANNOTATED_CDS"/>
    <property type="molecule type" value="Genomic_DNA"/>
</dbReference>